<evidence type="ECO:0000256" key="4">
    <source>
        <dbReference type="ARBA" id="ARBA00022692"/>
    </source>
</evidence>
<feature type="transmembrane region" description="Helical" evidence="7">
    <location>
        <begin position="135"/>
        <end position="155"/>
    </location>
</feature>
<dbReference type="AlphaFoldDB" id="A0A7W8GBK0"/>
<reference evidence="8 9" key="1">
    <citation type="submission" date="2020-08" db="EMBL/GenBank/DDBJ databases">
        <title>Genomic Encyclopedia of Type Strains, Phase IV (KMG-IV): sequencing the most valuable type-strain genomes for metagenomic binning, comparative biology and taxonomic classification.</title>
        <authorList>
            <person name="Goeker M."/>
        </authorList>
    </citation>
    <scope>NUCLEOTIDE SEQUENCE [LARGE SCALE GENOMIC DNA]</scope>
    <source>
        <strain evidence="8 9">DSM 103462</strain>
    </source>
</reference>
<feature type="transmembrane region" description="Helical" evidence="7">
    <location>
        <begin position="167"/>
        <end position="189"/>
    </location>
</feature>
<dbReference type="Proteomes" id="UP000518887">
    <property type="component" value="Unassembled WGS sequence"/>
</dbReference>
<comment type="subcellular location">
    <subcellularLocation>
        <location evidence="1">Cell membrane</location>
        <topology evidence="1">Multi-pass membrane protein</topology>
    </subcellularLocation>
</comment>
<feature type="transmembrane region" description="Helical" evidence="7">
    <location>
        <begin position="195"/>
        <end position="218"/>
    </location>
</feature>
<keyword evidence="5 7" id="KW-1133">Transmembrane helix</keyword>
<dbReference type="CDD" id="cd13134">
    <property type="entry name" value="MATE_like_8"/>
    <property type="match status" value="1"/>
</dbReference>
<keyword evidence="3" id="KW-1003">Cell membrane</keyword>
<gene>
    <name evidence="8" type="ORF">HNP76_002602</name>
</gene>
<sequence length="452" mass="49101">MPKNTSKSSRGALSMFQLALPLVLEQFFRILVSSADTIMLSSYSDKAVAGVGLMAQYVFFLNLLFSMIATGTSIVLAQYIGAKKSKDDLNSIASASTVMILQLGIFMTFLVIFGLKFLLACYTLEDSVRTAAYEYFIIFGGIGAIFNALNILQSAILRCYGYTKQALYVTLTANVINVVGNALSLYGFFGLPILGVKGVAGASLVAAIVSCILLAIIIRQKSDICYNLKGWQKTPKHFYKLILKVGVPTASESLSYNVSQIAIMAMISTLGTAAMSAQVYTRTICQYVYIVAIGMGAACQIKAGYYVGAHQADIAYKKMFSYSLVATSVSIGMISLINIFSNPLISIFTTAPEISSIVTTLLRLSILVEFGRSLNLIWIGGLKGAGDIRFPVLYGMCSNWGIMVFLSWLLGLKLGWGVAGCWLGIGLDETTRGIVMIFRWLSKRWMTKSLIS</sequence>
<feature type="transmembrane region" description="Helical" evidence="7">
    <location>
        <begin position="59"/>
        <end position="80"/>
    </location>
</feature>
<evidence type="ECO:0000256" key="3">
    <source>
        <dbReference type="ARBA" id="ARBA00022475"/>
    </source>
</evidence>
<dbReference type="GO" id="GO:0005886">
    <property type="term" value="C:plasma membrane"/>
    <property type="evidence" value="ECO:0007669"/>
    <property type="project" value="UniProtKB-SubCell"/>
</dbReference>
<organism evidence="8 9">
    <name type="scientific">Treponema ruminis</name>
    <dbReference type="NCBI Taxonomy" id="744515"/>
    <lineage>
        <taxon>Bacteria</taxon>
        <taxon>Pseudomonadati</taxon>
        <taxon>Spirochaetota</taxon>
        <taxon>Spirochaetia</taxon>
        <taxon>Spirochaetales</taxon>
        <taxon>Treponemataceae</taxon>
        <taxon>Treponema</taxon>
    </lineage>
</organism>
<dbReference type="InterPro" id="IPR048279">
    <property type="entry name" value="MdtK-like"/>
</dbReference>
<proteinExistence type="predicted"/>
<dbReference type="Pfam" id="PF01554">
    <property type="entry name" value="MatE"/>
    <property type="match status" value="2"/>
</dbReference>
<protein>
    <submittedName>
        <fullName evidence="8">Putative MATE family efflux protein</fullName>
    </submittedName>
</protein>
<dbReference type="EMBL" id="JACHFQ010000009">
    <property type="protein sequence ID" value="MBB5227204.1"/>
    <property type="molecule type" value="Genomic_DNA"/>
</dbReference>
<evidence type="ECO:0000313" key="9">
    <source>
        <dbReference type="Proteomes" id="UP000518887"/>
    </source>
</evidence>
<evidence type="ECO:0000256" key="1">
    <source>
        <dbReference type="ARBA" id="ARBA00004651"/>
    </source>
</evidence>
<dbReference type="GO" id="GO:0042910">
    <property type="term" value="F:xenobiotic transmembrane transporter activity"/>
    <property type="evidence" value="ECO:0007669"/>
    <property type="project" value="InterPro"/>
</dbReference>
<accession>A0A7W8GBK0</accession>
<dbReference type="GO" id="GO:0015297">
    <property type="term" value="F:antiporter activity"/>
    <property type="evidence" value="ECO:0007669"/>
    <property type="project" value="InterPro"/>
</dbReference>
<dbReference type="RefSeq" id="WP_184661216.1">
    <property type="nucleotide sequence ID" value="NZ_CP031518.1"/>
</dbReference>
<evidence type="ECO:0000256" key="5">
    <source>
        <dbReference type="ARBA" id="ARBA00022989"/>
    </source>
</evidence>
<evidence type="ECO:0000256" key="6">
    <source>
        <dbReference type="ARBA" id="ARBA00023136"/>
    </source>
</evidence>
<feature type="transmembrane region" description="Helical" evidence="7">
    <location>
        <begin position="319"/>
        <end position="340"/>
    </location>
</feature>
<dbReference type="NCBIfam" id="TIGR00797">
    <property type="entry name" value="matE"/>
    <property type="match status" value="1"/>
</dbReference>
<dbReference type="PANTHER" id="PTHR42925:SF1">
    <property type="entry name" value="VIRULENCE FACTOR MVIN"/>
    <property type="match status" value="1"/>
</dbReference>
<dbReference type="InterPro" id="IPR002528">
    <property type="entry name" value="MATE_fam"/>
</dbReference>
<keyword evidence="2" id="KW-0813">Transport</keyword>
<dbReference type="PANTHER" id="PTHR42925">
    <property type="entry name" value="MULTIDRUG AND TOXIN EFFLUX PROTEIN MATE FAMILY"/>
    <property type="match status" value="1"/>
</dbReference>
<feature type="transmembrane region" description="Helical" evidence="7">
    <location>
        <begin position="287"/>
        <end position="307"/>
    </location>
</feature>
<keyword evidence="9" id="KW-1185">Reference proteome</keyword>
<dbReference type="InterPro" id="IPR047135">
    <property type="entry name" value="YsiQ"/>
</dbReference>
<feature type="transmembrane region" description="Helical" evidence="7">
    <location>
        <begin position="261"/>
        <end position="281"/>
    </location>
</feature>
<keyword evidence="6 7" id="KW-0472">Membrane</keyword>
<dbReference type="PIRSF" id="PIRSF006603">
    <property type="entry name" value="DinF"/>
    <property type="match status" value="1"/>
</dbReference>
<feature type="transmembrane region" description="Helical" evidence="7">
    <location>
        <begin position="92"/>
        <end position="115"/>
    </location>
</feature>
<evidence type="ECO:0000256" key="7">
    <source>
        <dbReference type="SAM" id="Phobius"/>
    </source>
</evidence>
<evidence type="ECO:0000256" key="2">
    <source>
        <dbReference type="ARBA" id="ARBA00022448"/>
    </source>
</evidence>
<name>A0A7W8GBK0_9SPIR</name>
<comment type="caution">
    <text evidence="8">The sequence shown here is derived from an EMBL/GenBank/DDBJ whole genome shotgun (WGS) entry which is preliminary data.</text>
</comment>
<keyword evidence="4 7" id="KW-0812">Transmembrane</keyword>
<evidence type="ECO:0000313" key="8">
    <source>
        <dbReference type="EMBL" id="MBB5227204.1"/>
    </source>
</evidence>